<dbReference type="Proteomes" id="UP000499080">
    <property type="component" value="Unassembled WGS sequence"/>
</dbReference>
<feature type="region of interest" description="Disordered" evidence="1">
    <location>
        <begin position="56"/>
        <end position="82"/>
    </location>
</feature>
<dbReference type="AlphaFoldDB" id="A0A4Y2RUX3"/>
<organism evidence="2 3">
    <name type="scientific">Araneus ventricosus</name>
    <name type="common">Orbweaver spider</name>
    <name type="synonym">Epeira ventricosa</name>
    <dbReference type="NCBI Taxonomy" id="182803"/>
    <lineage>
        <taxon>Eukaryota</taxon>
        <taxon>Metazoa</taxon>
        <taxon>Ecdysozoa</taxon>
        <taxon>Arthropoda</taxon>
        <taxon>Chelicerata</taxon>
        <taxon>Arachnida</taxon>
        <taxon>Araneae</taxon>
        <taxon>Araneomorphae</taxon>
        <taxon>Entelegynae</taxon>
        <taxon>Araneoidea</taxon>
        <taxon>Araneidae</taxon>
        <taxon>Araneus</taxon>
    </lineage>
</organism>
<dbReference type="EMBL" id="BGPR01018595">
    <property type="protein sequence ID" value="GBN79588.1"/>
    <property type="molecule type" value="Genomic_DNA"/>
</dbReference>
<comment type="caution">
    <text evidence="2">The sequence shown here is derived from an EMBL/GenBank/DDBJ whole genome shotgun (WGS) entry which is preliminary data.</text>
</comment>
<evidence type="ECO:0000313" key="3">
    <source>
        <dbReference type="Proteomes" id="UP000499080"/>
    </source>
</evidence>
<keyword evidence="3" id="KW-1185">Reference proteome</keyword>
<reference evidence="2 3" key="1">
    <citation type="journal article" date="2019" name="Sci. Rep.">
        <title>Orb-weaving spider Araneus ventricosus genome elucidates the spidroin gene catalogue.</title>
        <authorList>
            <person name="Kono N."/>
            <person name="Nakamura H."/>
            <person name="Ohtoshi R."/>
            <person name="Moran D.A.P."/>
            <person name="Shinohara A."/>
            <person name="Yoshida Y."/>
            <person name="Fujiwara M."/>
            <person name="Mori M."/>
            <person name="Tomita M."/>
            <person name="Arakawa K."/>
        </authorList>
    </citation>
    <scope>NUCLEOTIDE SEQUENCE [LARGE SCALE GENOMIC DNA]</scope>
</reference>
<sequence>LPPALKLQEVNLGTDRVNCNHGQMASVKPEVESAFQSPTPTKECLKSEGFNVVQESKHGGSLVESRVAPRSSNHTTILEPRS</sequence>
<accession>A0A4Y2RUX3</accession>
<gene>
    <name evidence="2" type="ORF">AVEN_35920_1</name>
</gene>
<evidence type="ECO:0000256" key="1">
    <source>
        <dbReference type="SAM" id="MobiDB-lite"/>
    </source>
</evidence>
<protein>
    <submittedName>
        <fullName evidence="2">Uncharacterized protein</fullName>
    </submittedName>
</protein>
<feature type="non-terminal residue" evidence="2">
    <location>
        <position position="1"/>
    </location>
</feature>
<evidence type="ECO:0000313" key="2">
    <source>
        <dbReference type="EMBL" id="GBN79588.1"/>
    </source>
</evidence>
<proteinExistence type="predicted"/>
<name>A0A4Y2RUX3_ARAVE</name>